<reference evidence="2" key="1">
    <citation type="submission" date="2019-08" db="EMBL/GenBank/DDBJ databases">
        <authorList>
            <person name="Kucharzyk K."/>
            <person name="Murdoch R.W."/>
            <person name="Higgins S."/>
            <person name="Loffler F."/>
        </authorList>
    </citation>
    <scope>NUCLEOTIDE SEQUENCE</scope>
</reference>
<proteinExistence type="predicted"/>
<evidence type="ECO:0000313" key="2">
    <source>
        <dbReference type="EMBL" id="MPN24316.1"/>
    </source>
</evidence>
<name>A0A645GDT8_9ZZZZ</name>
<feature type="compositionally biased region" description="Basic and acidic residues" evidence="1">
    <location>
        <begin position="1"/>
        <end position="16"/>
    </location>
</feature>
<evidence type="ECO:0000256" key="1">
    <source>
        <dbReference type="SAM" id="MobiDB-lite"/>
    </source>
</evidence>
<accession>A0A645GDT8</accession>
<sequence>MAAQEEARSAGRDAPDHLPALHVDHRDLARLQVGARHHGALGAGRVAPFPGDARAEVGHAF</sequence>
<dbReference type="AlphaFoldDB" id="A0A645GDT8"/>
<gene>
    <name evidence="2" type="ORF">SDC9_171713</name>
</gene>
<organism evidence="2">
    <name type="scientific">bioreactor metagenome</name>
    <dbReference type="NCBI Taxonomy" id="1076179"/>
    <lineage>
        <taxon>unclassified sequences</taxon>
        <taxon>metagenomes</taxon>
        <taxon>ecological metagenomes</taxon>
    </lineage>
</organism>
<protein>
    <submittedName>
        <fullName evidence="2">Uncharacterized protein</fullName>
    </submittedName>
</protein>
<dbReference type="EMBL" id="VSSQ01073134">
    <property type="protein sequence ID" value="MPN24316.1"/>
    <property type="molecule type" value="Genomic_DNA"/>
</dbReference>
<comment type="caution">
    <text evidence="2">The sequence shown here is derived from an EMBL/GenBank/DDBJ whole genome shotgun (WGS) entry which is preliminary data.</text>
</comment>
<feature type="region of interest" description="Disordered" evidence="1">
    <location>
        <begin position="1"/>
        <end position="21"/>
    </location>
</feature>